<sequence length="261" mass="28058">MAAKPIKTPSAQELDVQIPDSRESAVQQAAEALSTQLRSKKGKQKGFKATATKRLALDVPVADQSAAAAAELARDILRALPSDVAKQLTVVFADVDAALLASDMLDNEVAQLDDDASSLTGDLMVVAPTVEQVGDVKRLLSGWRGRAVVVLNAEWPPELPSEEDTAFTATFEHVYSFMPLAIKAFIVTIEGAVYKRVRRGSPSASPWLIFKSEGGEMRCIGRQQRRPLTRDLESAIAAASAAKSPVAKGMQMLKKITTKKT</sequence>
<dbReference type="Pfam" id="PF09353">
    <property type="entry name" value="DUF1995"/>
    <property type="match status" value="1"/>
</dbReference>
<evidence type="ECO:0000259" key="2">
    <source>
        <dbReference type="Pfam" id="PF09353"/>
    </source>
</evidence>
<feature type="domain" description="DUF1995" evidence="2">
    <location>
        <begin position="19"/>
        <end position="233"/>
    </location>
</feature>
<feature type="region of interest" description="Disordered" evidence="1">
    <location>
        <begin position="1"/>
        <end position="31"/>
    </location>
</feature>
<keyword evidence="4" id="KW-1185">Reference proteome</keyword>
<evidence type="ECO:0000313" key="3">
    <source>
        <dbReference type="EMBL" id="KAK9829786.1"/>
    </source>
</evidence>
<name>A0AAW1R7I0_9CHLO</name>
<dbReference type="Proteomes" id="UP001489004">
    <property type="component" value="Unassembled WGS sequence"/>
</dbReference>
<dbReference type="AlphaFoldDB" id="A0AAW1R7I0"/>
<protein>
    <recommendedName>
        <fullName evidence="2">DUF1995 domain-containing protein</fullName>
    </recommendedName>
</protein>
<dbReference type="EMBL" id="JALJOR010000001">
    <property type="protein sequence ID" value="KAK9829786.1"/>
    <property type="molecule type" value="Genomic_DNA"/>
</dbReference>
<evidence type="ECO:0000256" key="1">
    <source>
        <dbReference type="SAM" id="MobiDB-lite"/>
    </source>
</evidence>
<gene>
    <name evidence="3" type="ORF">WJX72_007919</name>
</gene>
<comment type="caution">
    <text evidence="3">The sequence shown here is derived from an EMBL/GenBank/DDBJ whole genome shotgun (WGS) entry which is preliminary data.</text>
</comment>
<dbReference type="GO" id="GO:0009507">
    <property type="term" value="C:chloroplast"/>
    <property type="evidence" value="ECO:0007669"/>
    <property type="project" value="TreeGrafter"/>
</dbReference>
<proteinExistence type="predicted"/>
<accession>A0AAW1R7I0</accession>
<evidence type="ECO:0000313" key="4">
    <source>
        <dbReference type="Proteomes" id="UP001489004"/>
    </source>
</evidence>
<dbReference type="PANTHER" id="PTHR36365:SF1">
    <property type="entry name" value="OS05G0500400 PROTEIN"/>
    <property type="match status" value="1"/>
</dbReference>
<dbReference type="PANTHER" id="PTHR36365">
    <property type="entry name" value="OS05G0500400 PROTEIN"/>
    <property type="match status" value="1"/>
</dbReference>
<reference evidence="3 4" key="1">
    <citation type="journal article" date="2024" name="Nat. Commun.">
        <title>Phylogenomics reveals the evolutionary origins of lichenization in chlorophyte algae.</title>
        <authorList>
            <person name="Puginier C."/>
            <person name="Libourel C."/>
            <person name="Otte J."/>
            <person name="Skaloud P."/>
            <person name="Haon M."/>
            <person name="Grisel S."/>
            <person name="Petersen M."/>
            <person name="Berrin J.G."/>
            <person name="Delaux P.M."/>
            <person name="Dal Grande F."/>
            <person name="Keller J."/>
        </authorList>
    </citation>
    <scope>NUCLEOTIDE SEQUENCE [LARGE SCALE GENOMIC DNA]</scope>
    <source>
        <strain evidence="3 4">SAG 2043</strain>
    </source>
</reference>
<organism evidence="3 4">
    <name type="scientific">[Myrmecia] bisecta</name>
    <dbReference type="NCBI Taxonomy" id="41462"/>
    <lineage>
        <taxon>Eukaryota</taxon>
        <taxon>Viridiplantae</taxon>
        <taxon>Chlorophyta</taxon>
        <taxon>core chlorophytes</taxon>
        <taxon>Trebouxiophyceae</taxon>
        <taxon>Trebouxiales</taxon>
        <taxon>Trebouxiaceae</taxon>
        <taxon>Myrmecia</taxon>
    </lineage>
</organism>
<dbReference type="InterPro" id="IPR018962">
    <property type="entry name" value="DUF1995"/>
</dbReference>